<name>A0AA96WE92_9CYAN</name>
<dbReference type="Pfam" id="PF11695">
    <property type="entry name" value="DUF3291"/>
    <property type="match status" value="1"/>
</dbReference>
<dbReference type="InterPro" id="IPR021708">
    <property type="entry name" value="DUF3291"/>
</dbReference>
<dbReference type="AlphaFoldDB" id="A0AA96WE92"/>
<evidence type="ECO:0000259" key="1">
    <source>
        <dbReference type="Pfam" id="PF11695"/>
    </source>
</evidence>
<accession>A0AA96WE92</accession>
<reference evidence="2" key="1">
    <citation type="submission" date="2020-05" db="EMBL/GenBank/DDBJ databases">
        <authorList>
            <person name="Zhu T."/>
            <person name="Keshari N."/>
            <person name="Lu X."/>
        </authorList>
    </citation>
    <scope>NUCLEOTIDE SEQUENCE</scope>
    <source>
        <strain evidence="2">NK1-12</strain>
    </source>
</reference>
<dbReference type="RefSeq" id="WP_316435184.1">
    <property type="nucleotide sequence ID" value="NZ_CP053586.1"/>
</dbReference>
<feature type="domain" description="DUF3291" evidence="1">
    <location>
        <begin position="41"/>
        <end position="112"/>
    </location>
</feature>
<organism evidence="2">
    <name type="scientific">Leptolyngbya sp. NK1-12</name>
    <dbReference type="NCBI Taxonomy" id="2547451"/>
    <lineage>
        <taxon>Bacteria</taxon>
        <taxon>Bacillati</taxon>
        <taxon>Cyanobacteriota</taxon>
        <taxon>Cyanophyceae</taxon>
        <taxon>Leptolyngbyales</taxon>
        <taxon>Leptolyngbyaceae</taxon>
        <taxon>Leptolyngbya group</taxon>
        <taxon>Leptolyngbya</taxon>
    </lineage>
</organism>
<proteinExistence type="predicted"/>
<gene>
    <name evidence="2" type="ORF">HJG54_11975</name>
</gene>
<dbReference type="InterPro" id="IPR011008">
    <property type="entry name" value="Dimeric_a/b-barrel"/>
</dbReference>
<dbReference type="EMBL" id="CP053586">
    <property type="protein sequence ID" value="WNZ23499.1"/>
    <property type="molecule type" value="Genomic_DNA"/>
</dbReference>
<evidence type="ECO:0000313" key="2">
    <source>
        <dbReference type="EMBL" id="WNZ23499.1"/>
    </source>
</evidence>
<dbReference type="SUPFAM" id="SSF54909">
    <property type="entry name" value="Dimeric alpha+beta barrel"/>
    <property type="match status" value="1"/>
</dbReference>
<sequence>MVLVSVTRLRLRSLRYLLPFLWYAVPAARQAKQASGNLGSQTRVTGGLVFWTLTLWQDETAMKTYRDSGVHLQAMPKLRRWCDQSASAHWQQELAEFPSWPVAEERLRELSRNVWQRGR</sequence>
<protein>
    <submittedName>
        <fullName evidence="2">DUF3291 domain-containing protein</fullName>
    </submittedName>
</protein>